<dbReference type="GO" id="GO:0008270">
    <property type="term" value="F:zinc ion binding"/>
    <property type="evidence" value="ECO:0007669"/>
    <property type="project" value="UniProtKB-KW"/>
</dbReference>
<evidence type="ECO:0000313" key="6">
    <source>
        <dbReference type="EMBL" id="KAK1749229.1"/>
    </source>
</evidence>
<accession>A0AAD8YM99</accession>
<comment type="caution">
    <text evidence="6">The sequence shown here is derived from an EMBL/GenBank/DDBJ whole genome shotgun (WGS) entry which is preliminary data.</text>
</comment>
<gene>
    <name evidence="6" type="ORF">QTG54_001168</name>
</gene>
<feature type="compositionally biased region" description="Polar residues" evidence="4">
    <location>
        <begin position="320"/>
        <end position="339"/>
    </location>
</feature>
<dbReference type="EMBL" id="JATAAI010000001">
    <property type="protein sequence ID" value="KAK1749229.1"/>
    <property type="molecule type" value="Genomic_DNA"/>
</dbReference>
<feature type="compositionally biased region" description="Acidic residues" evidence="4">
    <location>
        <begin position="128"/>
        <end position="142"/>
    </location>
</feature>
<evidence type="ECO:0000256" key="3">
    <source>
        <dbReference type="ARBA" id="ARBA00022833"/>
    </source>
</evidence>
<feature type="region of interest" description="Disordered" evidence="4">
    <location>
        <begin position="223"/>
        <end position="430"/>
    </location>
</feature>
<evidence type="ECO:0000256" key="2">
    <source>
        <dbReference type="ARBA" id="ARBA00022771"/>
    </source>
</evidence>
<reference evidence="6" key="1">
    <citation type="submission" date="2023-06" db="EMBL/GenBank/DDBJ databases">
        <title>Survivors Of The Sea: Transcriptome response of Skeletonema marinoi to long-term dormancy.</title>
        <authorList>
            <person name="Pinder M.I.M."/>
            <person name="Kourtchenko O."/>
            <person name="Robertson E.K."/>
            <person name="Larsson T."/>
            <person name="Maumus F."/>
            <person name="Osuna-Cruz C.M."/>
            <person name="Vancaester E."/>
            <person name="Stenow R."/>
            <person name="Vandepoele K."/>
            <person name="Ploug H."/>
            <person name="Bruchert V."/>
            <person name="Godhe A."/>
            <person name="Topel M."/>
        </authorList>
    </citation>
    <scope>NUCLEOTIDE SEQUENCE</scope>
    <source>
        <strain evidence="6">R05AC</strain>
    </source>
</reference>
<dbReference type="PROSITE" id="PS01358">
    <property type="entry name" value="ZF_RANBP2_1"/>
    <property type="match status" value="1"/>
</dbReference>
<feature type="domain" description="RanBP2-type" evidence="5">
    <location>
        <begin position="4"/>
        <end position="23"/>
    </location>
</feature>
<feature type="region of interest" description="Disordered" evidence="4">
    <location>
        <begin position="32"/>
        <end position="110"/>
    </location>
</feature>
<keyword evidence="2" id="KW-0863">Zinc-finger</keyword>
<feature type="compositionally biased region" description="Basic residues" evidence="4">
    <location>
        <begin position="373"/>
        <end position="391"/>
    </location>
</feature>
<feature type="compositionally biased region" description="Basic and acidic residues" evidence="4">
    <location>
        <begin position="143"/>
        <end position="165"/>
    </location>
</feature>
<feature type="compositionally biased region" description="Basic and acidic residues" evidence="4">
    <location>
        <begin position="68"/>
        <end position="80"/>
    </location>
</feature>
<feature type="compositionally biased region" description="Polar residues" evidence="4">
    <location>
        <begin position="421"/>
        <end position="430"/>
    </location>
</feature>
<feature type="compositionally biased region" description="Acidic residues" evidence="4">
    <location>
        <begin position="190"/>
        <end position="200"/>
    </location>
</feature>
<organism evidence="6 7">
    <name type="scientific">Skeletonema marinoi</name>
    <dbReference type="NCBI Taxonomy" id="267567"/>
    <lineage>
        <taxon>Eukaryota</taxon>
        <taxon>Sar</taxon>
        <taxon>Stramenopiles</taxon>
        <taxon>Ochrophyta</taxon>
        <taxon>Bacillariophyta</taxon>
        <taxon>Coscinodiscophyceae</taxon>
        <taxon>Thalassiosirophycidae</taxon>
        <taxon>Thalassiosirales</taxon>
        <taxon>Skeletonemataceae</taxon>
        <taxon>Skeletonema</taxon>
        <taxon>Skeletonema marinoi-dohrnii complex</taxon>
    </lineage>
</organism>
<dbReference type="Proteomes" id="UP001224775">
    <property type="component" value="Unassembled WGS sequence"/>
</dbReference>
<sequence>MPAWECYACTWLNDECNIDCLMCQTKRARNLSPNARKTEESTVCRQAADDSNDAVPEKSLRQQNNDVDNNRKEPTKEKVKPLVRNQEVSTQIQHSQPSNQQEKVSEVNESNSKWDAFASLENNYESSDSGEDESDSDSDGSDVSEHYYGDSKDEKEQCDEGKDGADQSQWNAFESLEATLGDDSSSSSGEESDCILIEDNDEKKIAPAATSIKSNFKTECVDLVDTDDEEDVRQEKDTKPKRINSRKRKRASDQSAITLMDGDSDSSYLSEVESSRPLQPSPATRQGRRSLPPWQRAARSKSKSPSILQNERVLPRESFSLLSNRNDVSGSGLNETRTSAPAARQPRQRKSSTTTKSGSRRRKRSNSDGAAPAKKKRRTRKYRRSSKRGGRGGRGGAAAASGSNRSNNAWSARERGIRQPISGNNGSYMNITKQEPMLRNIGGASIQF</sequence>
<keyword evidence="3" id="KW-0862">Zinc</keyword>
<feature type="region of interest" description="Disordered" evidence="4">
    <location>
        <begin position="123"/>
        <end position="211"/>
    </location>
</feature>
<name>A0AAD8YM99_9STRA</name>
<proteinExistence type="predicted"/>
<evidence type="ECO:0000256" key="4">
    <source>
        <dbReference type="SAM" id="MobiDB-lite"/>
    </source>
</evidence>
<evidence type="ECO:0000313" key="7">
    <source>
        <dbReference type="Proteomes" id="UP001224775"/>
    </source>
</evidence>
<feature type="compositionally biased region" description="Acidic residues" evidence="4">
    <location>
        <begin position="223"/>
        <end position="232"/>
    </location>
</feature>
<feature type="compositionally biased region" description="Polar residues" evidence="4">
    <location>
        <begin position="86"/>
        <end position="110"/>
    </location>
</feature>
<evidence type="ECO:0000256" key="1">
    <source>
        <dbReference type="ARBA" id="ARBA00022723"/>
    </source>
</evidence>
<dbReference type="InterPro" id="IPR001876">
    <property type="entry name" value="Znf_RanBP2"/>
</dbReference>
<protein>
    <recommendedName>
        <fullName evidence="5">RanBP2-type domain-containing protein</fullName>
    </recommendedName>
</protein>
<feature type="compositionally biased region" description="Basic residues" evidence="4">
    <location>
        <begin position="241"/>
        <end position="250"/>
    </location>
</feature>
<keyword evidence="7" id="KW-1185">Reference proteome</keyword>
<dbReference type="AlphaFoldDB" id="A0AAD8YM99"/>
<evidence type="ECO:0000259" key="5">
    <source>
        <dbReference type="PROSITE" id="PS01358"/>
    </source>
</evidence>
<feature type="compositionally biased region" description="Low complexity" evidence="4">
    <location>
        <begin position="397"/>
        <end position="411"/>
    </location>
</feature>
<keyword evidence="1" id="KW-0479">Metal-binding</keyword>